<evidence type="ECO:0000256" key="6">
    <source>
        <dbReference type="ARBA" id="ARBA00023033"/>
    </source>
</evidence>
<evidence type="ECO:0000313" key="9">
    <source>
        <dbReference type="Proteomes" id="UP001285352"/>
    </source>
</evidence>
<evidence type="ECO:0000256" key="2">
    <source>
        <dbReference type="ARBA" id="ARBA00022617"/>
    </source>
</evidence>
<gene>
    <name evidence="8" type="ORF">SK854_04530</name>
</gene>
<dbReference type="InterPro" id="IPR001128">
    <property type="entry name" value="Cyt_P450"/>
</dbReference>
<keyword evidence="6 7" id="KW-0503">Monooxygenase</keyword>
<dbReference type="InterPro" id="IPR036396">
    <property type="entry name" value="Cyt_P450_sf"/>
</dbReference>
<evidence type="ECO:0000256" key="7">
    <source>
        <dbReference type="RuleBase" id="RU000461"/>
    </source>
</evidence>
<comment type="caution">
    <text evidence="8">The sequence shown here is derived from an EMBL/GenBank/DDBJ whole genome shotgun (WGS) entry which is preliminary data.</text>
</comment>
<comment type="similarity">
    <text evidence="1 7">Belongs to the cytochrome P450 family.</text>
</comment>
<keyword evidence="3 7" id="KW-0479">Metal-binding</keyword>
<protein>
    <submittedName>
        <fullName evidence="8">Cytochrome P450</fullName>
    </submittedName>
</protein>
<dbReference type="PRINTS" id="PR00463">
    <property type="entry name" value="EP450I"/>
</dbReference>
<dbReference type="InterPro" id="IPR050196">
    <property type="entry name" value="Cytochrome_P450_Monoox"/>
</dbReference>
<dbReference type="RefSeq" id="WP_319973666.1">
    <property type="nucleotide sequence ID" value="NZ_JAXAVU010000001.1"/>
</dbReference>
<evidence type="ECO:0000256" key="5">
    <source>
        <dbReference type="ARBA" id="ARBA00023004"/>
    </source>
</evidence>
<proteinExistence type="inferred from homology"/>
<keyword evidence="4 7" id="KW-0560">Oxidoreductase</keyword>
<dbReference type="Gene3D" id="1.10.630.10">
    <property type="entry name" value="Cytochrome P450"/>
    <property type="match status" value="1"/>
</dbReference>
<dbReference type="InterPro" id="IPR017972">
    <property type="entry name" value="Cyt_P450_CS"/>
</dbReference>
<evidence type="ECO:0000256" key="1">
    <source>
        <dbReference type="ARBA" id="ARBA00010617"/>
    </source>
</evidence>
<evidence type="ECO:0000256" key="3">
    <source>
        <dbReference type="ARBA" id="ARBA00022723"/>
    </source>
</evidence>
<keyword evidence="5 7" id="KW-0408">Iron</keyword>
<reference evidence="8 9" key="1">
    <citation type="submission" date="2023-11" db="EMBL/GenBank/DDBJ databases">
        <title>Lentzea sokolovensis, sp. nov., Lentzea kristufkii, sp. nov., and Lentzea miocenensis, sp. nov., rare actinobacteria from Sokolov Coal Basin, Miocene lacustrine sediment, Czech Republic.</title>
        <authorList>
            <person name="Lara A."/>
            <person name="Kotroba L."/>
            <person name="Nouioui I."/>
            <person name="Neumann-Schaal M."/>
            <person name="Mast Y."/>
            <person name="Chronakova A."/>
        </authorList>
    </citation>
    <scope>NUCLEOTIDE SEQUENCE [LARGE SCALE GENOMIC DNA]</scope>
    <source>
        <strain evidence="8 9">BCCO 10_0061</strain>
    </source>
</reference>
<keyword evidence="9" id="KW-1185">Reference proteome</keyword>
<name>A0ABU4UPE8_9PSEU</name>
<dbReference type="Pfam" id="PF00067">
    <property type="entry name" value="p450"/>
    <property type="match status" value="1"/>
</dbReference>
<sequence>MRNTTLDQLPSPAALPLLGHALSLLRDPFGFLTTLPPHGDLVRIRLGPFSAVVVCDPDLTRQVTLDDRTYDKGGALVDRAREMVGDGLIVCPRSQHRRLRRLTQPAFHHSKVPGYANTTAAHVAAASGRWKDGEVLDVTAQMLAALLDSVVEMLFSDTLPRETVQELIEDFTVMVRGMFRRTVLPPALTRLRTSGNRRYERHIARLHRTVDTIIAQRRTGPDHDDLLSVILSTLDTEQPGEAPTAGLSDGEVRDQILSFLFAGSETTAATVAWALHLLAEHPEIERQVQAEVDAVLAGGPADFSHLPDLDLTGRVVSETVRLYPSAWFMTRHATTDTTLGGHAIPAGTTVAISPYLIHHRADLYPAPDAFDPGRWKTTDPTDRKNTAYIPFSAGPRMCIGDGLGPAQVTLAVATVVARWRLSSVPGGTVRPDTAATLRPRKLLMTATRR</sequence>
<dbReference type="Proteomes" id="UP001285352">
    <property type="component" value="Unassembled WGS sequence"/>
</dbReference>
<dbReference type="PROSITE" id="PS00086">
    <property type="entry name" value="CYTOCHROME_P450"/>
    <property type="match status" value="1"/>
</dbReference>
<dbReference type="EMBL" id="JAXAVU010000001">
    <property type="protein sequence ID" value="MDX8141367.1"/>
    <property type="molecule type" value="Genomic_DNA"/>
</dbReference>
<dbReference type="InterPro" id="IPR002401">
    <property type="entry name" value="Cyt_P450_E_grp-I"/>
</dbReference>
<evidence type="ECO:0000313" key="8">
    <source>
        <dbReference type="EMBL" id="MDX8141367.1"/>
    </source>
</evidence>
<accession>A0ABU4UPE8</accession>
<keyword evidence="2 7" id="KW-0349">Heme</keyword>
<dbReference type="PRINTS" id="PR00385">
    <property type="entry name" value="P450"/>
</dbReference>
<dbReference type="PANTHER" id="PTHR24291">
    <property type="entry name" value="CYTOCHROME P450 FAMILY 4"/>
    <property type="match status" value="1"/>
</dbReference>
<dbReference type="CDD" id="cd11049">
    <property type="entry name" value="CYP170A1-like"/>
    <property type="match status" value="1"/>
</dbReference>
<evidence type="ECO:0000256" key="4">
    <source>
        <dbReference type="ARBA" id="ARBA00023002"/>
    </source>
</evidence>
<organism evidence="8 9">
    <name type="scientific">Lentzea sokolovensis</name>
    <dbReference type="NCBI Taxonomy" id="3095429"/>
    <lineage>
        <taxon>Bacteria</taxon>
        <taxon>Bacillati</taxon>
        <taxon>Actinomycetota</taxon>
        <taxon>Actinomycetes</taxon>
        <taxon>Pseudonocardiales</taxon>
        <taxon>Pseudonocardiaceae</taxon>
        <taxon>Lentzea</taxon>
    </lineage>
</organism>
<dbReference type="SUPFAM" id="SSF48264">
    <property type="entry name" value="Cytochrome P450"/>
    <property type="match status" value="1"/>
</dbReference>
<dbReference type="PANTHER" id="PTHR24291:SF50">
    <property type="entry name" value="BIFUNCTIONAL ALBAFLAVENONE MONOOXYGENASE_TERPENE SYNTHASE"/>
    <property type="match status" value="1"/>
</dbReference>